<accession>A0A1I2D402</accession>
<gene>
    <name evidence="8" type="ORF">SAMN04488541_100655</name>
</gene>
<feature type="transmembrane region" description="Helical" evidence="6">
    <location>
        <begin position="110"/>
        <end position="127"/>
    </location>
</feature>
<dbReference type="PANTHER" id="PTHR42920">
    <property type="entry name" value="OS03G0707200 PROTEIN-RELATED"/>
    <property type="match status" value="1"/>
</dbReference>
<evidence type="ECO:0000256" key="3">
    <source>
        <dbReference type="ARBA" id="ARBA00022692"/>
    </source>
</evidence>
<dbReference type="RefSeq" id="WP_091540961.1">
    <property type="nucleotide sequence ID" value="NZ_FONY01000006.1"/>
</dbReference>
<evidence type="ECO:0000256" key="5">
    <source>
        <dbReference type="ARBA" id="ARBA00023136"/>
    </source>
</evidence>
<evidence type="ECO:0000256" key="6">
    <source>
        <dbReference type="SAM" id="Phobius"/>
    </source>
</evidence>
<evidence type="ECO:0000256" key="2">
    <source>
        <dbReference type="ARBA" id="ARBA00022475"/>
    </source>
</evidence>
<comment type="subcellular location">
    <subcellularLocation>
        <location evidence="1">Cell membrane</location>
        <topology evidence="1">Multi-pass membrane protein</topology>
    </subcellularLocation>
</comment>
<dbReference type="PANTHER" id="PTHR42920:SF5">
    <property type="entry name" value="EAMA DOMAIN-CONTAINING PROTEIN"/>
    <property type="match status" value="1"/>
</dbReference>
<feature type="transmembrane region" description="Helical" evidence="6">
    <location>
        <begin position="225"/>
        <end position="245"/>
    </location>
</feature>
<dbReference type="InterPro" id="IPR051258">
    <property type="entry name" value="Diverse_Substrate_Transporter"/>
</dbReference>
<evidence type="ECO:0000256" key="1">
    <source>
        <dbReference type="ARBA" id="ARBA00004651"/>
    </source>
</evidence>
<dbReference type="Proteomes" id="UP000199513">
    <property type="component" value="Unassembled WGS sequence"/>
</dbReference>
<name>A0A1I2D402_9BACT</name>
<protein>
    <submittedName>
        <fullName evidence="8">EamA domain-containing membrane protein RarD</fullName>
    </submittedName>
</protein>
<keyword evidence="3 6" id="KW-0812">Transmembrane</keyword>
<proteinExistence type="predicted"/>
<dbReference type="AlphaFoldDB" id="A0A1I2D402"/>
<keyword evidence="4 6" id="KW-1133">Transmembrane helix</keyword>
<organism evidence="8 9">
    <name type="scientific">Thermoflexibacter ruber</name>
    <dbReference type="NCBI Taxonomy" id="1003"/>
    <lineage>
        <taxon>Bacteria</taxon>
        <taxon>Pseudomonadati</taxon>
        <taxon>Bacteroidota</taxon>
        <taxon>Cytophagia</taxon>
        <taxon>Cytophagales</taxon>
        <taxon>Thermoflexibacteraceae</taxon>
        <taxon>Thermoflexibacter</taxon>
    </lineage>
</organism>
<feature type="transmembrane region" description="Helical" evidence="6">
    <location>
        <begin position="161"/>
        <end position="180"/>
    </location>
</feature>
<evidence type="ECO:0000259" key="7">
    <source>
        <dbReference type="Pfam" id="PF00892"/>
    </source>
</evidence>
<keyword evidence="2" id="KW-1003">Cell membrane</keyword>
<feature type="domain" description="EamA" evidence="7">
    <location>
        <begin position="163"/>
        <end position="298"/>
    </location>
</feature>
<dbReference type="Pfam" id="PF00892">
    <property type="entry name" value="EamA"/>
    <property type="match status" value="2"/>
</dbReference>
<dbReference type="EMBL" id="FONY01000006">
    <property type="protein sequence ID" value="SFE75242.1"/>
    <property type="molecule type" value="Genomic_DNA"/>
</dbReference>
<feature type="domain" description="EamA" evidence="7">
    <location>
        <begin position="13"/>
        <end position="150"/>
    </location>
</feature>
<dbReference type="OrthoDB" id="9813617at2"/>
<feature type="transmembrane region" description="Helical" evidence="6">
    <location>
        <begin position="79"/>
        <end position="104"/>
    </location>
</feature>
<reference evidence="8 9" key="1">
    <citation type="submission" date="2016-10" db="EMBL/GenBank/DDBJ databases">
        <authorList>
            <person name="de Groot N.N."/>
        </authorList>
    </citation>
    <scope>NUCLEOTIDE SEQUENCE [LARGE SCALE GENOMIC DNA]</scope>
    <source>
        <strain>GEY</strain>
        <strain evidence="9">DSM 9560</strain>
    </source>
</reference>
<evidence type="ECO:0000313" key="9">
    <source>
        <dbReference type="Proteomes" id="UP000199513"/>
    </source>
</evidence>
<keyword evidence="9" id="KW-1185">Reference proteome</keyword>
<dbReference type="STRING" id="1003.SAMN04488541_100655"/>
<feature type="transmembrane region" description="Helical" evidence="6">
    <location>
        <begin position="281"/>
        <end position="299"/>
    </location>
</feature>
<dbReference type="SUPFAM" id="SSF103481">
    <property type="entry name" value="Multidrug resistance efflux transporter EmrE"/>
    <property type="match status" value="2"/>
</dbReference>
<feature type="transmembrane region" description="Helical" evidence="6">
    <location>
        <begin position="136"/>
        <end position="155"/>
    </location>
</feature>
<sequence>MRKSISLDLKRLMGVGMVMLGAIGFSSKAVIVKLMYRYGVDTISTLMLRMVFSIPFFFLVILYKYKKAPFHALSKKDKLLIPIMGIVGYYGSSLLDFLGLQYISAGLERLILFIYPTIVILLMAVLFKQKITKNQIIALVMTYLGISLALLTDFSLNSANFFLGVSLIFSSALTYSVYLIGSGRIIPRVGSLLYTSYVMLVATACIFMHYLFVKGSGLWDFPKEVYQLNIWMAMIATVAPAFLTAEGIRLIGSDNMAIVGTIGPVSTIVLANIFLDEPIAFWQVIGTLFVLAGILLIGIKKKDKAIATVENQEDLV</sequence>
<feature type="transmembrane region" description="Helical" evidence="6">
    <location>
        <begin position="192"/>
        <end position="213"/>
    </location>
</feature>
<evidence type="ECO:0000256" key="4">
    <source>
        <dbReference type="ARBA" id="ARBA00022989"/>
    </source>
</evidence>
<evidence type="ECO:0000313" key="8">
    <source>
        <dbReference type="EMBL" id="SFE75242.1"/>
    </source>
</evidence>
<dbReference type="InterPro" id="IPR037185">
    <property type="entry name" value="EmrE-like"/>
</dbReference>
<keyword evidence="5 6" id="KW-0472">Membrane</keyword>
<feature type="transmembrane region" description="Helical" evidence="6">
    <location>
        <begin position="257"/>
        <end position="275"/>
    </location>
</feature>
<feature type="transmembrane region" description="Helical" evidence="6">
    <location>
        <begin position="43"/>
        <end position="63"/>
    </location>
</feature>
<dbReference type="GO" id="GO:0005886">
    <property type="term" value="C:plasma membrane"/>
    <property type="evidence" value="ECO:0007669"/>
    <property type="project" value="UniProtKB-SubCell"/>
</dbReference>
<dbReference type="InterPro" id="IPR000620">
    <property type="entry name" value="EamA_dom"/>
</dbReference>
<feature type="transmembrane region" description="Helical" evidence="6">
    <location>
        <begin position="12"/>
        <end position="31"/>
    </location>
</feature>